<dbReference type="Proteomes" id="UP001634394">
    <property type="component" value="Unassembled WGS sequence"/>
</dbReference>
<dbReference type="AlphaFoldDB" id="A0ABD3VYX7"/>
<name>A0ABD3VYX7_SINWO</name>
<comment type="caution">
    <text evidence="1">The sequence shown here is derived from an EMBL/GenBank/DDBJ whole genome shotgun (WGS) entry which is preliminary data.</text>
</comment>
<sequence>MADILRQILDDFSLKFCKNLTNVELSRLGVSTFGDRLRFREKIKQAVEHMTPHSSRRNTEGRTWAVTFVCLADINARKVLSTSEKSVL</sequence>
<proteinExistence type="predicted"/>
<accession>A0ABD3VYX7</accession>
<protein>
    <submittedName>
        <fullName evidence="1">Uncharacterized protein</fullName>
    </submittedName>
</protein>
<reference evidence="1 2" key="1">
    <citation type="submission" date="2024-11" db="EMBL/GenBank/DDBJ databases">
        <title>Chromosome-level genome assembly of the freshwater bivalve Anodonta woodiana.</title>
        <authorList>
            <person name="Chen X."/>
        </authorList>
    </citation>
    <scope>NUCLEOTIDE SEQUENCE [LARGE SCALE GENOMIC DNA]</scope>
    <source>
        <strain evidence="1">MN2024</strain>
        <tissue evidence="1">Gills</tissue>
    </source>
</reference>
<organism evidence="1 2">
    <name type="scientific">Sinanodonta woodiana</name>
    <name type="common">Chinese pond mussel</name>
    <name type="synonym">Anodonta woodiana</name>
    <dbReference type="NCBI Taxonomy" id="1069815"/>
    <lineage>
        <taxon>Eukaryota</taxon>
        <taxon>Metazoa</taxon>
        <taxon>Spiralia</taxon>
        <taxon>Lophotrochozoa</taxon>
        <taxon>Mollusca</taxon>
        <taxon>Bivalvia</taxon>
        <taxon>Autobranchia</taxon>
        <taxon>Heteroconchia</taxon>
        <taxon>Palaeoheterodonta</taxon>
        <taxon>Unionida</taxon>
        <taxon>Unionoidea</taxon>
        <taxon>Unionidae</taxon>
        <taxon>Unioninae</taxon>
        <taxon>Sinanodonta</taxon>
    </lineage>
</organism>
<evidence type="ECO:0000313" key="1">
    <source>
        <dbReference type="EMBL" id="KAL3866802.1"/>
    </source>
</evidence>
<evidence type="ECO:0000313" key="2">
    <source>
        <dbReference type="Proteomes" id="UP001634394"/>
    </source>
</evidence>
<keyword evidence="2" id="KW-1185">Reference proteome</keyword>
<dbReference type="EMBL" id="JBJQND010000009">
    <property type="protein sequence ID" value="KAL3866802.1"/>
    <property type="molecule type" value="Genomic_DNA"/>
</dbReference>
<gene>
    <name evidence="1" type="ORF">ACJMK2_044070</name>
</gene>